<feature type="region of interest" description="Disordered" evidence="10">
    <location>
        <begin position="310"/>
        <end position="336"/>
    </location>
</feature>
<evidence type="ECO:0000256" key="10">
    <source>
        <dbReference type="SAM" id="MobiDB-lite"/>
    </source>
</evidence>
<dbReference type="InterPro" id="IPR001680">
    <property type="entry name" value="WD40_rpt"/>
</dbReference>
<evidence type="ECO:0000256" key="1">
    <source>
        <dbReference type="ARBA" id="ARBA00004123"/>
    </source>
</evidence>
<feature type="repeat" description="WD" evidence="9">
    <location>
        <begin position="78"/>
        <end position="110"/>
    </location>
</feature>
<dbReference type="PROSITE" id="PS50082">
    <property type="entry name" value="WD_REPEATS_2"/>
    <property type="match status" value="3"/>
</dbReference>
<evidence type="ECO:0000256" key="6">
    <source>
        <dbReference type="ARBA" id="ARBA00022853"/>
    </source>
</evidence>
<name>A0A507FJE2_9FUNG</name>
<protein>
    <recommendedName>
        <fullName evidence="11">CAF1B/HIR1 beta-propeller domain-containing protein</fullName>
    </recommendedName>
</protein>
<keyword evidence="8" id="KW-0539">Nucleus</keyword>
<evidence type="ECO:0000256" key="7">
    <source>
        <dbReference type="ARBA" id="ARBA00023204"/>
    </source>
</evidence>
<dbReference type="SMART" id="SM00320">
    <property type="entry name" value="WD40"/>
    <property type="match status" value="6"/>
</dbReference>
<feature type="repeat" description="WD" evidence="9">
    <location>
        <begin position="182"/>
        <end position="216"/>
    </location>
</feature>
<evidence type="ECO:0000256" key="5">
    <source>
        <dbReference type="ARBA" id="ARBA00022763"/>
    </source>
</evidence>
<dbReference type="PROSITE" id="PS00678">
    <property type="entry name" value="WD_REPEATS_1"/>
    <property type="match status" value="1"/>
</dbReference>
<feature type="domain" description="CAF1B/HIR1 beta-propeller" evidence="11">
    <location>
        <begin position="349"/>
        <end position="512"/>
    </location>
</feature>
<accession>A0A507FJE2</accession>
<comment type="similarity">
    <text evidence="2">Belongs to the WD repeat HIR1 family.</text>
</comment>
<dbReference type="Gene3D" id="2.130.10.10">
    <property type="entry name" value="YVTN repeat-like/Quinoprotein amine dehydrogenase"/>
    <property type="match status" value="2"/>
</dbReference>
<dbReference type="PANTHER" id="PTHR15271">
    <property type="entry name" value="CHROMATIN ASSEMBLY FACTOR 1 SUBUNIT B"/>
    <property type="match status" value="1"/>
</dbReference>
<dbReference type="GO" id="GO:0033186">
    <property type="term" value="C:CAF-1 complex"/>
    <property type="evidence" value="ECO:0007669"/>
    <property type="project" value="TreeGrafter"/>
</dbReference>
<feature type="region of interest" description="Disordered" evidence="10">
    <location>
        <begin position="262"/>
        <end position="295"/>
    </location>
</feature>
<dbReference type="AlphaFoldDB" id="A0A507FJE2"/>
<dbReference type="GO" id="GO:0006281">
    <property type="term" value="P:DNA repair"/>
    <property type="evidence" value="ECO:0007669"/>
    <property type="project" value="UniProtKB-KW"/>
</dbReference>
<evidence type="ECO:0000259" key="11">
    <source>
        <dbReference type="Pfam" id="PF24105"/>
    </source>
</evidence>
<dbReference type="SUPFAM" id="SSF50978">
    <property type="entry name" value="WD40 repeat-like"/>
    <property type="match status" value="1"/>
</dbReference>
<keyword evidence="3 9" id="KW-0853">WD repeat</keyword>
<keyword evidence="4" id="KW-0677">Repeat</keyword>
<dbReference type="InterPro" id="IPR045145">
    <property type="entry name" value="PTHR15271"/>
</dbReference>
<evidence type="ECO:0000256" key="8">
    <source>
        <dbReference type="ARBA" id="ARBA00023242"/>
    </source>
</evidence>
<dbReference type="PANTHER" id="PTHR15271:SF4">
    <property type="entry name" value="CHROMATIN ASSEMBLY FACTOR 1 SUBUNIT B"/>
    <property type="match status" value="1"/>
</dbReference>
<dbReference type="InterPro" id="IPR015943">
    <property type="entry name" value="WD40/YVTN_repeat-like_dom_sf"/>
</dbReference>
<dbReference type="InterPro" id="IPR019775">
    <property type="entry name" value="WD40_repeat_CS"/>
</dbReference>
<comment type="caution">
    <text evidence="12">The sequence shown here is derived from an EMBL/GenBank/DDBJ whole genome shotgun (WGS) entry which is preliminary data.</text>
</comment>
<sequence length="607" mass="65958">MKAKTLQINWHDKMPLFSVAFNSETVLETSPSSLDGDHGEPSQINKLATAGGDHNIRLWNVTLDDVSNTSKVDYVATLNRHSSVVNCIRWSNSGSILASGGDDGTLILWQQADKKSQDLNSLESAEDLESKEYWKVLSLLRGCSSDIYDIVWSPDSNFVLAGCLDNSARIWNVRENRCIHVLTDHENFVQGVSWDPLNHFIATQSSDRTMHVYSLERLADVGHESINVQCIAKQARVKTIRTVVDEFASLGLVEPIVGATVSKGTGNEDMDVDGLPTKDGSENHCQSEASAQDFEEAKYETSIAKKLKLEATSAEDTSSNHNHSGELSSAEPNISDMPASTVPLIATISTANMFHDDTLSSFFRRLTFSPDGSLLVVPAGLHRETTKDTPKNVVYLFTRENLRGDPIARLGGFKKPVIAARFSPVLYEHRNKSESNPSSTKLILPYRMMFAVASPDSVVVYDTSRLEKPVAIVSNLHYGTLTDVAWSQNGRVLVLASTDGYCSIINFTKSELGQVHAAAAPLVENQNLFTTAGTDLQKALKENNGQTVGSSVNLLHSGLIKKKKAAVVVAPSEAVTGPDGVRGDCGEENRKGNCTDGDGVVCGMNEA</sequence>
<dbReference type="STRING" id="246404.A0A507FJE2"/>
<dbReference type="GO" id="GO:0006334">
    <property type="term" value="P:nucleosome assembly"/>
    <property type="evidence" value="ECO:0007669"/>
    <property type="project" value="TreeGrafter"/>
</dbReference>
<organism evidence="12 13">
    <name type="scientific">Chytriomyces confervae</name>
    <dbReference type="NCBI Taxonomy" id="246404"/>
    <lineage>
        <taxon>Eukaryota</taxon>
        <taxon>Fungi</taxon>
        <taxon>Fungi incertae sedis</taxon>
        <taxon>Chytridiomycota</taxon>
        <taxon>Chytridiomycota incertae sedis</taxon>
        <taxon>Chytridiomycetes</taxon>
        <taxon>Chytridiales</taxon>
        <taxon>Chytriomycetaceae</taxon>
        <taxon>Chytriomyces</taxon>
    </lineage>
</organism>
<keyword evidence="13" id="KW-1185">Reference proteome</keyword>
<reference evidence="12 13" key="1">
    <citation type="journal article" date="2019" name="Sci. Rep.">
        <title>Comparative genomics of chytrid fungi reveal insights into the obligate biotrophic and pathogenic lifestyle of Synchytrium endobioticum.</title>
        <authorList>
            <person name="van de Vossenberg B.T.L.H."/>
            <person name="Warris S."/>
            <person name="Nguyen H.D.T."/>
            <person name="van Gent-Pelzer M.P.E."/>
            <person name="Joly D.L."/>
            <person name="van de Geest H.C."/>
            <person name="Bonants P.J.M."/>
            <person name="Smith D.S."/>
            <person name="Levesque C.A."/>
            <person name="van der Lee T.A.J."/>
        </authorList>
    </citation>
    <scope>NUCLEOTIDE SEQUENCE [LARGE SCALE GENOMIC DNA]</scope>
    <source>
        <strain evidence="12 13">CBS 675.73</strain>
    </source>
</reference>
<dbReference type="InterPro" id="IPR055410">
    <property type="entry name" value="Beta-prop_CAF1B_HIR1"/>
</dbReference>
<keyword evidence="7" id="KW-0234">DNA repair</keyword>
<comment type="subcellular location">
    <subcellularLocation>
        <location evidence="1">Nucleus</location>
    </subcellularLocation>
</comment>
<evidence type="ECO:0000256" key="3">
    <source>
        <dbReference type="ARBA" id="ARBA00022574"/>
    </source>
</evidence>
<dbReference type="Proteomes" id="UP000320333">
    <property type="component" value="Unassembled WGS sequence"/>
</dbReference>
<keyword evidence="6" id="KW-0156">Chromatin regulator</keyword>
<dbReference type="OrthoDB" id="71227at2759"/>
<dbReference type="GO" id="GO:0006335">
    <property type="term" value="P:DNA replication-dependent chromatin assembly"/>
    <property type="evidence" value="ECO:0007669"/>
    <property type="project" value="InterPro"/>
</dbReference>
<gene>
    <name evidence="12" type="ORF">CcCBS67573_g02406</name>
</gene>
<dbReference type="EMBL" id="QEAP01000050">
    <property type="protein sequence ID" value="TPX76342.1"/>
    <property type="molecule type" value="Genomic_DNA"/>
</dbReference>
<dbReference type="Pfam" id="PF24105">
    <property type="entry name" value="Beta-prop_CAF1B_HIR1"/>
    <property type="match status" value="2"/>
</dbReference>
<keyword evidence="5" id="KW-0227">DNA damage</keyword>
<feature type="repeat" description="WD" evidence="9">
    <location>
        <begin position="140"/>
        <end position="181"/>
    </location>
</feature>
<evidence type="ECO:0000313" key="12">
    <source>
        <dbReference type="EMBL" id="TPX76342.1"/>
    </source>
</evidence>
<evidence type="ECO:0000256" key="9">
    <source>
        <dbReference type="PROSITE-ProRule" id="PRU00221"/>
    </source>
</evidence>
<evidence type="ECO:0000313" key="13">
    <source>
        <dbReference type="Proteomes" id="UP000320333"/>
    </source>
</evidence>
<feature type="compositionally biased region" description="Polar residues" evidence="10">
    <location>
        <begin position="314"/>
        <end position="332"/>
    </location>
</feature>
<dbReference type="PROSITE" id="PS50294">
    <property type="entry name" value="WD_REPEATS_REGION"/>
    <property type="match status" value="2"/>
</dbReference>
<dbReference type="GO" id="GO:0005634">
    <property type="term" value="C:nucleus"/>
    <property type="evidence" value="ECO:0007669"/>
    <property type="project" value="UniProtKB-SubCell"/>
</dbReference>
<evidence type="ECO:0000256" key="2">
    <source>
        <dbReference type="ARBA" id="ARBA00007306"/>
    </source>
</evidence>
<feature type="domain" description="CAF1B/HIR1 beta-propeller" evidence="11">
    <location>
        <begin position="1"/>
        <end position="217"/>
    </location>
</feature>
<dbReference type="InterPro" id="IPR036322">
    <property type="entry name" value="WD40_repeat_dom_sf"/>
</dbReference>
<evidence type="ECO:0000256" key="4">
    <source>
        <dbReference type="ARBA" id="ARBA00022737"/>
    </source>
</evidence>
<proteinExistence type="inferred from homology"/>